<dbReference type="Gene3D" id="3.40.50.10810">
    <property type="entry name" value="Tandem AAA-ATPase domain"/>
    <property type="match status" value="1"/>
</dbReference>
<comment type="subcellular location">
    <subcellularLocation>
        <location evidence="1">Nucleus</location>
    </subcellularLocation>
</comment>
<evidence type="ECO:0000313" key="13">
    <source>
        <dbReference type="EnsemblFungi" id="MAPG_03320T0"/>
    </source>
</evidence>
<reference evidence="12" key="2">
    <citation type="submission" date="2010-05" db="EMBL/GenBank/DDBJ databases">
        <title>The Genome Sequence of Magnaporthe poae strain ATCC 64411.</title>
        <authorList>
            <consortium name="The Broad Institute Genome Sequencing Platform"/>
            <consortium name="Broad Institute Genome Sequencing Center for Infectious Disease"/>
            <person name="Ma L.-J."/>
            <person name="Dead R."/>
            <person name="Young S."/>
            <person name="Zeng Q."/>
            <person name="Koehrsen M."/>
            <person name="Alvarado L."/>
            <person name="Berlin A."/>
            <person name="Chapman S.B."/>
            <person name="Chen Z."/>
            <person name="Freedman E."/>
            <person name="Gellesch M."/>
            <person name="Goldberg J."/>
            <person name="Griggs A."/>
            <person name="Gujja S."/>
            <person name="Heilman E.R."/>
            <person name="Heiman D."/>
            <person name="Hepburn T."/>
            <person name="Howarth C."/>
            <person name="Jen D."/>
            <person name="Larson L."/>
            <person name="Mehta T."/>
            <person name="Neiman D."/>
            <person name="Pearson M."/>
            <person name="Roberts A."/>
            <person name="Saif S."/>
            <person name="Shea T."/>
            <person name="Shenoy N."/>
            <person name="Sisk P."/>
            <person name="Stolte C."/>
            <person name="Sykes S."/>
            <person name="Walk T."/>
            <person name="White J."/>
            <person name="Yandava C."/>
            <person name="Haas B."/>
            <person name="Nusbaum C."/>
            <person name="Birren B."/>
        </authorList>
    </citation>
    <scope>NUCLEOTIDE SEQUENCE</scope>
    <source>
        <strain evidence="12">ATCC 64411</strain>
    </source>
</reference>
<feature type="region of interest" description="Disordered" evidence="9">
    <location>
        <begin position="560"/>
        <end position="595"/>
    </location>
</feature>
<dbReference type="InterPro" id="IPR044574">
    <property type="entry name" value="ARIP4-like"/>
</dbReference>
<keyword evidence="5" id="KW-0347">Helicase</keyword>
<dbReference type="InterPro" id="IPR014001">
    <property type="entry name" value="Helicase_ATP-bd"/>
</dbReference>
<evidence type="ECO:0000313" key="14">
    <source>
        <dbReference type="Proteomes" id="UP000011715"/>
    </source>
</evidence>
<feature type="compositionally biased region" description="Acidic residues" evidence="9">
    <location>
        <begin position="754"/>
        <end position="763"/>
    </location>
</feature>
<dbReference type="PROSITE" id="PS51194">
    <property type="entry name" value="HELICASE_CTER"/>
    <property type="match status" value="1"/>
</dbReference>
<dbReference type="PANTHER" id="PTHR45797:SF1">
    <property type="entry name" value="HELICASE ARIP4"/>
    <property type="match status" value="1"/>
</dbReference>
<dbReference type="InterPro" id="IPR000330">
    <property type="entry name" value="SNF2_N"/>
</dbReference>
<dbReference type="Gene3D" id="3.40.50.300">
    <property type="entry name" value="P-loop containing nucleotide triphosphate hydrolases"/>
    <property type="match status" value="1"/>
</dbReference>
<feature type="compositionally biased region" description="Polar residues" evidence="9">
    <location>
        <begin position="1486"/>
        <end position="1518"/>
    </location>
</feature>
<dbReference type="Pfam" id="PF24580">
    <property type="entry name" value="DUF7607"/>
    <property type="match status" value="1"/>
</dbReference>
<feature type="compositionally biased region" description="Basic and acidic residues" evidence="9">
    <location>
        <begin position="93"/>
        <end position="106"/>
    </location>
</feature>
<evidence type="ECO:0000313" key="12">
    <source>
        <dbReference type="EMBL" id="KLU84276.1"/>
    </source>
</evidence>
<dbReference type="Pfam" id="PF00271">
    <property type="entry name" value="Helicase_C"/>
    <property type="match status" value="1"/>
</dbReference>
<dbReference type="EnsemblFungi" id="MAPG_03320T0">
    <property type="protein sequence ID" value="MAPG_03320T0"/>
    <property type="gene ID" value="MAPG_03320"/>
</dbReference>
<name>A0A0C4DTP9_MAGP6</name>
<reference evidence="14" key="1">
    <citation type="submission" date="2010-05" db="EMBL/GenBank/DDBJ databases">
        <title>The genome sequence of Magnaporthe poae strain ATCC 64411.</title>
        <authorList>
            <person name="Ma L.-J."/>
            <person name="Dead R."/>
            <person name="Young S."/>
            <person name="Zeng Q."/>
            <person name="Koehrsen M."/>
            <person name="Alvarado L."/>
            <person name="Berlin A."/>
            <person name="Chapman S.B."/>
            <person name="Chen Z."/>
            <person name="Freedman E."/>
            <person name="Gellesch M."/>
            <person name="Goldberg J."/>
            <person name="Griggs A."/>
            <person name="Gujja S."/>
            <person name="Heilman E.R."/>
            <person name="Heiman D."/>
            <person name="Hepburn T."/>
            <person name="Howarth C."/>
            <person name="Jen D."/>
            <person name="Larson L."/>
            <person name="Mehta T."/>
            <person name="Neiman D."/>
            <person name="Pearson M."/>
            <person name="Roberts A."/>
            <person name="Saif S."/>
            <person name="Shea T."/>
            <person name="Shenoy N."/>
            <person name="Sisk P."/>
            <person name="Stolte C."/>
            <person name="Sykes S."/>
            <person name="Walk T."/>
            <person name="White J."/>
            <person name="Yandava C."/>
            <person name="Haas B."/>
            <person name="Nusbaum C."/>
            <person name="Birren B."/>
        </authorList>
    </citation>
    <scope>NUCLEOTIDE SEQUENCE [LARGE SCALE GENOMIC DNA]</scope>
    <source>
        <strain evidence="14">ATCC 64411 / 73-15</strain>
    </source>
</reference>
<evidence type="ECO:0000256" key="4">
    <source>
        <dbReference type="ARBA" id="ARBA00022801"/>
    </source>
</evidence>
<evidence type="ECO:0000256" key="1">
    <source>
        <dbReference type="ARBA" id="ARBA00004123"/>
    </source>
</evidence>
<dbReference type="EMBL" id="GL876967">
    <property type="protein sequence ID" value="KLU84276.1"/>
    <property type="molecule type" value="Genomic_DNA"/>
</dbReference>
<comment type="similarity">
    <text evidence="2">Belongs to the SNF2/RAD54 helicase family.</text>
</comment>
<dbReference type="InterPro" id="IPR027417">
    <property type="entry name" value="P-loop_NTPase"/>
</dbReference>
<proteinExistence type="inferred from homology"/>
<dbReference type="STRING" id="644358.A0A0C4DTP9"/>
<feature type="region of interest" description="Disordered" evidence="9">
    <location>
        <begin position="750"/>
        <end position="792"/>
    </location>
</feature>
<dbReference type="VEuPathDB" id="FungiDB:MAPG_03320"/>
<dbReference type="GO" id="GO:0005634">
    <property type="term" value="C:nucleus"/>
    <property type="evidence" value="ECO:0007669"/>
    <property type="project" value="UniProtKB-SubCell"/>
</dbReference>
<feature type="compositionally biased region" description="Basic residues" evidence="9">
    <location>
        <begin position="1797"/>
        <end position="1811"/>
    </location>
</feature>
<dbReference type="SMART" id="SM00487">
    <property type="entry name" value="DEXDc"/>
    <property type="match status" value="1"/>
</dbReference>
<organism evidence="13 14">
    <name type="scientific">Magnaporthiopsis poae (strain ATCC 64411 / 73-15)</name>
    <name type="common">Kentucky bluegrass fungus</name>
    <name type="synonym">Magnaporthe poae</name>
    <dbReference type="NCBI Taxonomy" id="644358"/>
    <lineage>
        <taxon>Eukaryota</taxon>
        <taxon>Fungi</taxon>
        <taxon>Dikarya</taxon>
        <taxon>Ascomycota</taxon>
        <taxon>Pezizomycotina</taxon>
        <taxon>Sordariomycetes</taxon>
        <taxon>Sordariomycetidae</taxon>
        <taxon>Magnaporthales</taxon>
        <taxon>Magnaporthaceae</taxon>
        <taxon>Magnaporthiopsis</taxon>
    </lineage>
</organism>
<reference evidence="13" key="4">
    <citation type="journal article" date="2015" name="G3 (Bethesda)">
        <title>Genome sequences of three phytopathogenic species of the Magnaporthaceae family of fungi.</title>
        <authorList>
            <person name="Okagaki L.H."/>
            <person name="Nunes C.C."/>
            <person name="Sailsbery J."/>
            <person name="Clay B."/>
            <person name="Brown D."/>
            <person name="John T."/>
            <person name="Oh Y."/>
            <person name="Young N."/>
            <person name="Fitzgerald M."/>
            <person name="Haas B.J."/>
            <person name="Zeng Q."/>
            <person name="Young S."/>
            <person name="Adiconis X."/>
            <person name="Fan L."/>
            <person name="Levin J.Z."/>
            <person name="Mitchell T.K."/>
            <person name="Okubara P.A."/>
            <person name="Farman M.L."/>
            <person name="Kohn L.M."/>
            <person name="Birren B."/>
            <person name="Ma L.-J."/>
            <person name="Dean R.A."/>
        </authorList>
    </citation>
    <scope>NUCLEOTIDE SEQUENCE</scope>
    <source>
        <strain evidence="13">ATCC 64411 / 73-15</strain>
    </source>
</reference>
<feature type="region of interest" description="Disordered" evidence="9">
    <location>
        <begin position="1717"/>
        <end position="1841"/>
    </location>
</feature>
<dbReference type="SMART" id="SM00490">
    <property type="entry name" value="HELICc"/>
    <property type="match status" value="1"/>
</dbReference>
<reference evidence="12" key="3">
    <citation type="submission" date="2011-03" db="EMBL/GenBank/DDBJ databases">
        <title>Annotation of Magnaporthe poae ATCC 64411.</title>
        <authorList>
            <person name="Ma L.-J."/>
            <person name="Dead R."/>
            <person name="Young S.K."/>
            <person name="Zeng Q."/>
            <person name="Gargeya S."/>
            <person name="Fitzgerald M."/>
            <person name="Haas B."/>
            <person name="Abouelleil A."/>
            <person name="Alvarado L."/>
            <person name="Arachchi H.M."/>
            <person name="Berlin A."/>
            <person name="Brown A."/>
            <person name="Chapman S.B."/>
            <person name="Chen Z."/>
            <person name="Dunbar C."/>
            <person name="Freedman E."/>
            <person name="Gearin G."/>
            <person name="Gellesch M."/>
            <person name="Goldberg J."/>
            <person name="Griggs A."/>
            <person name="Gujja S."/>
            <person name="Heiman D."/>
            <person name="Howarth C."/>
            <person name="Larson L."/>
            <person name="Lui A."/>
            <person name="MacDonald P.J.P."/>
            <person name="Mehta T."/>
            <person name="Montmayeur A."/>
            <person name="Murphy C."/>
            <person name="Neiman D."/>
            <person name="Pearson M."/>
            <person name="Priest M."/>
            <person name="Roberts A."/>
            <person name="Saif S."/>
            <person name="Shea T."/>
            <person name="Shenoy N."/>
            <person name="Sisk P."/>
            <person name="Stolte C."/>
            <person name="Sykes S."/>
            <person name="Yandava C."/>
            <person name="Wortman J."/>
            <person name="Nusbaum C."/>
            <person name="Birren B."/>
        </authorList>
    </citation>
    <scope>NUCLEOTIDE SEQUENCE</scope>
    <source>
        <strain evidence="12">ATCC 64411</strain>
    </source>
</reference>
<dbReference type="Proteomes" id="UP000011715">
    <property type="component" value="Unassembled WGS sequence"/>
</dbReference>
<feature type="region of interest" description="Disordered" evidence="9">
    <location>
        <begin position="87"/>
        <end position="147"/>
    </location>
</feature>
<evidence type="ECO:0000256" key="8">
    <source>
        <dbReference type="ARBA" id="ARBA00023242"/>
    </source>
</evidence>
<evidence type="ECO:0000256" key="7">
    <source>
        <dbReference type="ARBA" id="ARBA00023125"/>
    </source>
</evidence>
<keyword evidence="7" id="KW-0238">DNA-binding</keyword>
<feature type="compositionally biased region" description="Polar residues" evidence="9">
    <location>
        <begin position="1527"/>
        <end position="1552"/>
    </location>
</feature>
<dbReference type="InterPro" id="IPR038718">
    <property type="entry name" value="SNF2-like_sf"/>
</dbReference>
<dbReference type="PROSITE" id="PS51192">
    <property type="entry name" value="HELICASE_ATP_BIND_1"/>
    <property type="match status" value="1"/>
</dbReference>
<dbReference type="InterPro" id="IPR056026">
    <property type="entry name" value="DUF7607"/>
</dbReference>
<sequence length="1841" mass="203070">MEDPWDFDSNRLVQELCTDNCSWTPPSKGTRPDPDALKEKILELDLDGEFLLRYAGSAVDVFNDLGIKEFSHKRFLLAVVEQLRDRSKKYRRETKGEPSPDEKETIRPSTISEDAAGVSFPSGPQPSEPVSLIQARPGADEGSRKKRRLAPLNVSATPIHDAPVEIPNQADTVIGFAPVVASTKIPEAASIIESQQDLQPSDSEYHYYGSKPILADDFEPDVDPDDEDFGVLDRGHLEFSFTCGTSARRPAGHRIAMSRSMRRYLRSNLRGAAPAGRKGQRARQITPDVALEPFGESDSEGYDTDTWEEIEQERLEREERLKEQEIFTKDEISGLLNDLISELEEEWRTAKLPKHETKAHKIWSDARRRGSNRGQLILLVKREAGDLDARLAKICDSISDDRSFQKTDLLKHRESIQPTVYARMYSHWLITVLASLTEPDRPKVAPRPRPKKAPKAKLIEDGVEAYELTSESEPDDVGNFVVDDGDVSMEDAAPEVSEQDGDAAVAAMDDAHPDNVVAYDNEIGRDDREDDYENEYEDEDRKPCLADLDGQSVPNLGPGIAGAIGGPEVIDLTDDTPPKKPLDPTPSSPRADSVPRIELPASTLNNPEAIASYGADHWHGLRDGKRMVITMLYHLDATLRSELFSRTKSIPPDEIEEELVTPSFGHNQRTGQDSQGSQANGGSPELYPACVFTRLFLMYIDPSQKPTETSWLKRVLGKDSAERASKARDRLSEFCGFLSSIADNFPEPEKVAEDIGDSSDQEAEGSPAKKRKQVKRDKEAMDMRQNDKRRLELQEERRRALRRQLASSGDVSGEKSRLIINETKEESQGLIYVPRQMADHIKDHQIQGVRFMWNQVITSQGCLLAHTMGLGKTMQVICLLVIIAEASLSEDPSLFTQIPEDLRDSKTLVLCPSGLVQNWLEELARWAPAEILGRYYTVDSELEVQERFRTVRAWSRNGGVLIMGYPMFRVLSMDGSAELVELLKETPNIVVGDEAHHMKNQKSKISTHTAGFKTKTRIAMTGSPLANSVSDYYAMVSWVAPNYLGPPREFASIYATPIHEGLYIDSPPHEKRRALKLLKALKDTVAPKIHRMTMATLKDQLPLKKEFVIYVPLTKLQMDAYSLYMSYFSRAEVRSQLPTMQHLFEQVSLLTMLLTHPKVFLTKLHDIKEGWGKEGGSPKPKGSKSQGDKESMLPRGLVGELIKCLKVRDSSNFSLSNKVIVLLRILDEAKAQGDKVLLFSSSIITLDFLESVMKTLRKPYSRLDGKTVISKRQGMVARFNENKDEVYLISTAAGGVGLNIQGANRIVIMDFKWSPVNEQQAIGRAYRIGQTKPVFVYWLIVGGTYEPKLHGKSIFKTQLASRVVDKKNPHAHANKYSSWTQPPQIMTRTDDLSNAKGHDVVLDAVLESPAGASICKVTLGDLFEEEEPESQLSAEELKEAEDLVKANHLRHTDPEAFAKMNLPLPYTANVPPPAIPPMGMGMRAPQQASTSGKPTSLCSTVQTPQADGVSPNAQSASFETPVPLPQYITQQQRQKSKTPVTTTGPNAATLTASPIDHSTPAAIAMPLGQGNAPQGGYQPPNPVEAVPAQNQDSSSAAPAPKAPGEPQGVAEPIPGTGTAFRAPEPPNLTPGARFLAEVKSRAPALAAKTDSKALASVADIFGRALQDKGLTGLPMTSAVRKIVDVLTEDEGVWNATVARPDETARVAARSIDELKEAVAKHTAKSPRAAPASAGPSVSGSKDAARTPRRPPRVQGPDHPKRSANRTGGLALGSPSSPKTRRPTRSEQNLPIMDEVFRRRKAKAKPGQKKPARMPTWAVEGIQTPPQRRAGDDPQTPLVLDD</sequence>
<feature type="compositionally biased region" description="Low complexity" evidence="9">
    <location>
        <begin position="1725"/>
        <end position="1741"/>
    </location>
</feature>
<keyword evidence="6" id="KW-0067">ATP-binding</keyword>
<dbReference type="SUPFAM" id="SSF52540">
    <property type="entry name" value="P-loop containing nucleoside triphosphate hydrolases"/>
    <property type="match status" value="2"/>
</dbReference>
<evidence type="ECO:0000259" key="10">
    <source>
        <dbReference type="PROSITE" id="PS51192"/>
    </source>
</evidence>
<dbReference type="GO" id="GO:0004386">
    <property type="term" value="F:helicase activity"/>
    <property type="evidence" value="ECO:0007669"/>
    <property type="project" value="UniProtKB-KW"/>
</dbReference>
<reference evidence="13" key="5">
    <citation type="submission" date="2015-06" db="UniProtKB">
        <authorList>
            <consortium name="EnsemblFungi"/>
        </authorList>
    </citation>
    <scope>IDENTIFICATION</scope>
    <source>
        <strain evidence="13">ATCC 64411</strain>
    </source>
</reference>
<dbReference type="InterPro" id="IPR001650">
    <property type="entry name" value="Helicase_C-like"/>
</dbReference>
<dbReference type="PANTHER" id="PTHR45797">
    <property type="entry name" value="RAD54-LIKE"/>
    <property type="match status" value="1"/>
</dbReference>
<feature type="region of interest" description="Disordered" evidence="9">
    <location>
        <begin position="1482"/>
        <end position="1625"/>
    </location>
</feature>
<dbReference type="eggNOG" id="KOG1015">
    <property type="taxonomic scope" value="Eukaryota"/>
</dbReference>
<feature type="domain" description="Helicase C-terminal" evidence="11">
    <location>
        <begin position="1221"/>
        <end position="1370"/>
    </location>
</feature>
<keyword evidence="4" id="KW-0378">Hydrolase</keyword>
<dbReference type="OMA" id="QCQSMEQ"/>
<evidence type="ECO:0000256" key="9">
    <source>
        <dbReference type="SAM" id="MobiDB-lite"/>
    </source>
</evidence>
<keyword evidence="3" id="KW-0547">Nucleotide-binding</keyword>
<evidence type="ECO:0000256" key="6">
    <source>
        <dbReference type="ARBA" id="ARBA00022840"/>
    </source>
</evidence>
<dbReference type="GO" id="GO:0003677">
    <property type="term" value="F:DNA binding"/>
    <property type="evidence" value="ECO:0007669"/>
    <property type="project" value="UniProtKB-KW"/>
</dbReference>
<feature type="domain" description="Helicase ATP-binding" evidence="10">
    <location>
        <begin position="853"/>
        <end position="1042"/>
    </location>
</feature>
<feature type="compositionally biased region" description="Basic and acidic residues" evidence="9">
    <location>
        <begin position="776"/>
        <end position="792"/>
    </location>
</feature>
<evidence type="ECO:0000259" key="11">
    <source>
        <dbReference type="PROSITE" id="PS51194"/>
    </source>
</evidence>
<evidence type="ECO:0000256" key="2">
    <source>
        <dbReference type="ARBA" id="ARBA00007025"/>
    </source>
</evidence>
<dbReference type="GO" id="GO:0016887">
    <property type="term" value="F:ATP hydrolysis activity"/>
    <property type="evidence" value="ECO:0007669"/>
    <property type="project" value="InterPro"/>
</dbReference>
<dbReference type="EMBL" id="ADBL01000796">
    <property type="status" value="NOT_ANNOTATED_CDS"/>
    <property type="molecule type" value="Genomic_DNA"/>
</dbReference>
<keyword evidence="14" id="KW-1185">Reference proteome</keyword>
<protein>
    <submittedName>
        <fullName evidence="12">SNF2 family ATP-dependent chromatin-remodeling factor snf21</fullName>
    </submittedName>
</protein>
<dbReference type="GO" id="GO:0005524">
    <property type="term" value="F:ATP binding"/>
    <property type="evidence" value="ECO:0007669"/>
    <property type="project" value="UniProtKB-KW"/>
</dbReference>
<feature type="region of interest" description="Disordered" evidence="9">
    <location>
        <begin position="1171"/>
        <end position="1191"/>
    </location>
</feature>
<gene>
    <name evidence="12" type="ORF">MAPG_03320</name>
</gene>
<evidence type="ECO:0000256" key="5">
    <source>
        <dbReference type="ARBA" id="ARBA00022806"/>
    </source>
</evidence>
<dbReference type="InterPro" id="IPR049730">
    <property type="entry name" value="SNF2/RAD54-like_C"/>
</dbReference>
<dbReference type="Pfam" id="PF00176">
    <property type="entry name" value="SNF2-rel_dom"/>
    <property type="match status" value="1"/>
</dbReference>
<keyword evidence="8" id="KW-0539">Nucleus</keyword>
<accession>A0A0C4DTP9</accession>
<dbReference type="OrthoDB" id="2020972at2759"/>
<evidence type="ECO:0000256" key="3">
    <source>
        <dbReference type="ARBA" id="ARBA00022741"/>
    </source>
</evidence>
<dbReference type="CDD" id="cd18793">
    <property type="entry name" value="SF2_C_SNF"/>
    <property type="match status" value="1"/>
</dbReference>